<feature type="signal peptide" evidence="1">
    <location>
        <begin position="1"/>
        <end position="21"/>
    </location>
</feature>
<protein>
    <recommendedName>
        <fullName evidence="2">YhfM-like domain-containing protein</fullName>
    </recommendedName>
</protein>
<dbReference type="RefSeq" id="WP_151534716.1">
    <property type="nucleotide sequence ID" value="NZ_WBOS01000003.1"/>
</dbReference>
<evidence type="ECO:0000313" key="3">
    <source>
        <dbReference type="EMBL" id="KAB2336761.1"/>
    </source>
</evidence>
<accession>A0A6L3V8L0</accession>
<sequence length="123" mass="13854">MKSKLGITVLLLLFISACSFQKVDNVNIYEMKSFSDFKENSLVVISDSKEKNVIIKAFTNAARESGIVNMADPHYKVEIGNEAFFLWIGDNSGTIMNLNDTHTIYTLSEKASNQIKKIIEDKK</sequence>
<reference evidence="3 4" key="1">
    <citation type="journal article" date="2016" name="Antonie Van Leeuwenhoek">
        <title>Bacillus depressus sp. nov., isolated from soil of a sunflower field.</title>
        <authorList>
            <person name="Wei X."/>
            <person name="Xin D."/>
            <person name="Xin Y."/>
            <person name="Zhang H."/>
            <person name="Wang T."/>
            <person name="Zhang J."/>
        </authorList>
    </citation>
    <scope>NUCLEOTIDE SEQUENCE [LARGE SCALE GENOMIC DNA]</scope>
    <source>
        <strain evidence="3 4">BZ1</strain>
    </source>
</reference>
<feature type="domain" description="YhfM-like" evidence="2">
    <location>
        <begin position="39"/>
        <end position="122"/>
    </location>
</feature>
<keyword evidence="1" id="KW-0732">Signal</keyword>
<name>A0A6L3V8L0_9BACI</name>
<dbReference type="AlphaFoldDB" id="A0A6L3V8L0"/>
<evidence type="ECO:0000259" key="2">
    <source>
        <dbReference type="Pfam" id="PF26353"/>
    </source>
</evidence>
<gene>
    <name evidence="3" type="ORF">F7731_10435</name>
</gene>
<proteinExistence type="predicted"/>
<evidence type="ECO:0000256" key="1">
    <source>
        <dbReference type="SAM" id="SignalP"/>
    </source>
</evidence>
<dbReference type="Proteomes" id="UP000481030">
    <property type="component" value="Unassembled WGS sequence"/>
</dbReference>
<organism evidence="3 4">
    <name type="scientific">Cytobacillus depressus</name>
    <dbReference type="NCBI Taxonomy" id="1602942"/>
    <lineage>
        <taxon>Bacteria</taxon>
        <taxon>Bacillati</taxon>
        <taxon>Bacillota</taxon>
        <taxon>Bacilli</taxon>
        <taxon>Bacillales</taxon>
        <taxon>Bacillaceae</taxon>
        <taxon>Cytobacillus</taxon>
    </lineage>
</organism>
<dbReference type="Pfam" id="PF26353">
    <property type="entry name" value="YhfM"/>
    <property type="match status" value="1"/>
</dbReference>
<evidence type="ECO:0000313" key="4">
    <source>
        <dbReference type="Proteomes" id="UP000481030"/>
    </source>
</evidence>
<feature type="chain" id="PRO_5039105806" description="YhfM-like domain-containing protein" evidence="1">
    <location>
        <begin position="22"/>
        <end position="123"/>
    </location>
</feature>
<comment type="caution">
    <text evidence="3">The sequence shown here is derived from an EMBL/GenBank/DDBJ whole genome shotgun (WGS) entry which is preliminary data.</text>
</comment>
<dbReference type="PROSITE" id="PS51257">
    <property type="entry name" value="PROKAR_LIPOPROTEIN"/>
    <property type="match status" value="1"/>
</dbReference>
<dbReference type="EMBL" id="WBOS01000003">
    <property type="protein sequence ID" value="KAB2336761.1"/>
    <property type="molecule type" value="Genomic_DNA"/>
</dbReference>
<dbReference type="InterPro" id="IPR058780">
    <property type="entry name" value="YhfM-like_dom"/>
</dbReference>
<keyword evidence="4" id="KW-1185">Reference proteome</keyword>
<dbReference type="OrthoDB" id="2738838at2"/>